<keyword evidence="8" id="KW-0539">Nucleus</keyword>
<dbReference type="GO" id="GO:0017005">
    <property type="term" value="F:3'-tyrosyl-DNA phosphodiesterase activity"/>
    <property type="evidence" value="ECO:0007669"/>
    <property type="project" value="TreeGrafter"/>
</dbReference>
<evidence type="ECO:0000256" key="1">
    <source>
        <dbReference type="ARBA" id="ARBA00004123"/>
    </source>
</evidence>
<evidence type="ECO:0000256" key="12">
    <source>
        <dbReference type="SAM" id="MobiDB-lite"/>
    </source>
</evidence>
<evidence type="ECO:0000256" key="4">
    <source>
        <dbReference type="ARBA" id="ARBA00022763"/>
    </source>
</evidence>
<keyword evidence="6" id="KW-0269">Exonuclease</keyword>
<dbReference type="Proteomes" id="UP001187531">
    <property type="component" value="Unassembled WGS sequence"/>
</dbReference>
<feature type="site" description="Interaction with DNA" evidence="11">
    <location>
        <position position="499"/>
    </location>
</feature>
<dbReference type="SUPFAM" id="SSF56024">
    <property type="entry name" value="Phospholipase D/nuclease"/>
    <property type="match status" value="2"/>
</dbReference>
<dbReference type="Gene3D" id="3.30.870.10">
    <property type="entry name" value="Endonuclease Chain A"/>
    <property type="match status" value="2"/>
</dbReference>
<keyword evidence="3" id="KW-0540">Nuclease</keyword>
<feature type="binding site" evidence="10">
    <location>
        <position position="250"/>
    </location>
    <ligand>
        <name>substrate</name>
    </ligand>
</feature>
<dbReference type="InterPro" id="IPR019406">
    <property type="entry name" value="APLF_PBZ"/>
</dbReference>
<evidence type="ECO:0000256" key="10">
    <source>
        <dbReference type="PIRSR" id="PIRSR610347-2"/>
    </source>
</evidence>
<accession>A0AA88L5W0</accession>
<reference evidence="14" key="1">
    <citation type="submission" date="2023-07" db="EMBL/GenBank/DDBJ databases">
        <title>Chromosome-level genome assembly of Artemia franciscana.</title>
        <authorList>
            <person name="Jo E."/>
        </authorList>
    </citation>
    <scope>NUCLEOTIDE SEQUENCE</scope>
    <source>
        <tissue evidence="14">Whole body</tissue>
    </source>
</reference>
<comment type="caution">
    <text evidence="14">The sequence shown here is derived from an EMBL/GenBank/DDBJ whole genome shotgun (WGS) entry which is preliminary data.</text>
</comment>
<evidence type="ECO:0000256" key="6">
    <source>
        <dbReference type="ARBA" id="ARBA00022839"/>
    </source>
</evidence>
<evidence type="ECO:0000259" key="13">
    <source>
        <dbReference type="Pfam" id="PF10283"/>
    </source>
</evidence>
<keyword evidence="5" id="KW-0378">Hydrolase</keyword>
<dbReference type="GO" id="GO:0006281">
    <property type="term" value="P:DNA repair"/>
    <property type="evidence" value="ECO:0007669"/>
    <property type="project" value="UniProtKB-KW"/>
</dbReference>
<evidence type="ECO:0000256" key="7">
    <source>
        <dbReference type="ARBA" id="ARBA00023204"/>
    </source>
</evidence>
<dbReference type="GO" id="GO:0003690">
    <property type="term" value="F:double-stranded DNA binding"/>
    <property type="evidence" value="ECO:0007669"/>
    <property type="project" value="TreeGrafter"/>
</dbReference>
<keyword evidence="4" id="KW-0227">DNA damage</keyword>
<proteinExistence type="inferred from homology"/>
<evidence type="ECO:0000256" key="9">
    <source>
        <dbReference type="PIRSR" id="PIRSR610347-1"/>
    </source>
</evidence>
<feature type="active site" description="Proton donor/acceptor" evidence="9">
    <location>
        <position position="474"/>
    </location>
</feature>
<dbReference type="EMBL" id="JAVRJZ010000013">
    <property type="protein sequence ID" value="KAK2714029.1"/>
    <property type="molecule type" value="Genomic_DNA"/>
</dbReference>
<sequence>MSDPRPSCSYGKKCYRRNPDHFKEYKHSHIEKAFKNDDLKDELSTLQKIQLGIVQSLANEGSIQIDSNEPEADQSKEENMQKKVNPRSQDENGESPLQKKKKLDEEERKVSQIQGHGPAQLKDIQSSSASALQASGFRTVLDKWKSAAPFHLFLSKIAHVERTHEEPLTLSFSDILDPSMGNVVESVQINYMCSPGWLLAQYCVHNLQKTQITVFYGSENPEVEAVASKVPTLTAVRLKPKYLFGQHHTKMCLLYYDDQSMRVVVHTGNLYENDWEDRTQGLWISPRCYTGKGDMDSATFFRRDLISYLNTYEQPKLINKWIERLNKLDMSEIRVFLIGSVPGNHAEKSFGHPRLATLLRLHTTQVAKPEDWKIVAQCSSIGSLGPQPKAWFQGEFATALSTAGSQGPKLGLVNSHLVELIYPSYSDVKSSLHGLAGGGCLPYSRKTHSNQTWLTDYLNHWKSDTRFRTKAMPHIKSYSRISSDGSKALWFILSSANVSKAAWGMRNKAGNLTIQAWEAGILFLPKFFNLGSDFDCNYSSSNVPNAIPIHYDFPLKKYQDDEQPFFIDVLP</sequence>
<keyword evidence="15" id="KW-1185">Reference proteome</keyword>
<keyword evidence="7" id="KW-0234">DNA repair</keyword>
<dbReference type="PANTHER" id="PTHR12415:SF0">
    <property type="entry name" value="TYROSYL-DNA PHOSPHODIESTERASE 1"/>
    <property type="match status" value="1"/>
</dbReference>
<dbReference type="GO" id="GO:0004527">
    <property type="term" value="F:exonuclease activity"/>
    <property type="evidence" value="ECO:0007669"/>
    <property type="project" value="UniProtKB-KW"/>
</dbReference>
<feature type="region of interest" description="Disordered" evidence="12">
    <location>
        <begin position="60"/>
        <end position="125"/>
    </location>
</feature>
<dbReference type="PANTHER" id="PTHR12415">
    <property type="entry name" value="TYROSYL-DNA PHOSPHODIESTERASE 1"/>
    <property type="match status" value="1"/>
</dbReference>
<dbReference type="InterPro" id="IPR010347">
    <property type="entry name" value="Tdp1"/>
</dbReference>
<comment type="subcellular location">
    <subcellularLocation>
        <location evidence="1">Nucleus</location>
    </subcellularLocation>
</comment>
<comment type="similarity">
    <text evidence="2">Belongs to the tyrosyl-DNA phosphodiesterase family.</text>
</comment>
<evidence type="ECO:0000256" key="3">
    <source>
        <dbReference type="ARBA" id="ARBA00022722"/>
    </source>
</evidence>
<evidence type="ECO:0000313" key="14">
    <source>
        <dbReference type="EMBL" id="KAK2714029.1"/>
    </source>
</evidence>
<dbReference type="GO" id="GO:0003697">
    <property type="term" value="F:single-stranded DNA binding"/>
    <property type="evidence" value="ECO:0007669"/>
    <property type="project" value="TreeGrafter"/>
</dbReference>
<gene>
    <name evidence="14" type="ORF">QYM36_008583</name>
</gene>
<name>A0AA88L5W0_ARTSF</name>
<evidence type="ECO:0000256" key="2">
    <source>
        <dbReference type="ARBA" id="ARBA00010205"/>
    </source>
</evidence>
<organism evidence="14 15">
    <name type="scientific">Artemia franciscana</name>
    <name type="common">Brine shrimp</name>
    <name type="synonym">Artemia sanfranciscana</name>
    <dbReference type="NCBI Taxonomy" id="6661"/>
    <lineage>
        <taxon>Eukaryota</taxon>
        <taxon>Metazoa</taxon>
        <taxon>Ecdysozoa</taxon>
        <taxon>Arthropoda</taxon>
        <taxon>Crustacea</taxon>
        <taxon>Branchiopoda</taxon>
        <taxon>Anostraca</taxon>
        <taxon>Artemiidae</taxon>
        <taxon>Artemia</taxon>
    </lineage>
</organism>
<dbReference type="AlphaFoldDB" id="A0AA88L5W0"/>
<evidence type="ECO:0000313" key="15">
    <source>
        <dbReference type="Proteomes" id="UP001187531"/>
    </source>
</evidence>
<dbReference type="Pfam" id="PF10283">
    <property type="entry name" value="zf-CCHH"/>
    <property type="match status" value="1"/>
</dbReference>
<feature type="binding site" evidence="10">
    <location>
        <position position="476"/>
    </location>
    <ligand>
        <name>substrate</name>
    </ligand>
</feature>
<evidence type="ECO:0000256" key="5">
    <source>
        <dbReference type="ARBA" id="ARBA00022801"/>
    </source>
</evidence>
<dbReference type="Pfam" id="PF06087">
    <property type="entry name" value="Tyr-DNA_phospho"/>
    <property type="match status" value="1"/>
</dbReference>
<evidence type="ECO:0000256" key="8">
    <source>
        <dbReference type="ARBA" id="ARBA00023242"/>
    </source>
</evidence>
<dbReference type="GO" id="GO:0005634">
    <property type="term" value="C:nucleus"/>
    <property type="evidence" value="ECO:0007669"/>
    <property type="project" value="UniProtKB-SubCell"/>
</dbReference>
<protein>
    <recommendedName>
        <fullName evidence="13">PBZ-type domain-containing protein</fullName>
    </recommendedName>
</protein>
<feature type="domain" description="PBZ-type" evidence="13">
    <location>
        <begin position="5"/>
        <end position="28"/>
    </location>
</feature>
<evidence type="ECO:0000256" key="11">
    <source>
        <dbReference type="PIRSR" id="PIRSR610347-3"/>
    </source>
</evidence>
<feature type="active site" description="Nucleophile" evidence="9">
    <location>
        <position position="248"/>
    </location>
</feature>